<reference evidence="2" key="1">
    <citation type="submission" date="2023-07" db="EMBL/GenBank/DDBJ databases">
        <title>draft genome sequence of fig (Ficus carica).</title>
        <authorList>
            <person name="Takahashi T."/>
            <person name="Nishimura K."/>
        </authorList>
    </citation>
    <scope>NUCLEOTIDE SEQUENCE</scope>
</reference>
<evidence type="ECO:0000313" key="2">
    <source>
        <dbReference type="EMBL" id="GMN49200.1"/>
    </source>
</evidence>
<dbReference type="PANTHER" id="PTHR47950:SF48">
    <property type="entry name" value="CYTOCHROME P450 FAMILY PROTEIN, EXPRESSED"/>
    <property type="match status" value="1"/>
</dbReference>
<dbReference type="GO" id="GO:0020037">
    <property type="term" value="F:heme binding"/>
    <property type="evidence" value="ECO:0007669"/>
    <property type="project" value="InterPro"/>
</dbReference>
<accession>A0AA88ACC3</accession>
<dbReference type="PANTHER" id="PTHR47950">
    <property type="entry name" value="CYTOCHROME P450, FAMILY 76, SUBFAMILY C, POLYPEPTIDE 5-RELATED"/>
    <property type="match status" value="1"/>
</dbReference>
<evidence type="ECO:0008006" key="4">
    <source>
        <dbReference type="Google" id="ProtNLM"/>
    </source>
</evidence>
<dbReference type="PRINTS" id="PR00463">
    <property type="entry name" value="EP450I"/>
</dbReference>
<dbReference type="InterPro" id="IPR036396">
    <property type="entry name" value="Cyt_P450_sf"/>
</dbReference>
<dbReference type="EMBL" id="BTGU01000030">
    <property type="protein sequence ID" value="GMN49200.1"/>
    <property type="molecule type" value="Genomic_DNA"/>
</dbReference>
<dbReference type="Proteomes" id="UP001187192">
    <property type="component" value="Unassembled WGS sequence"/>
</dbReference>
<dbReference type="Pfam" id="PF00067">
    <property type="entry name" value="p450"/>
    <property type="match status" value="1"/>
</dbReference>
<dbReference type="AlphaFoldDB" id="A0AA88ACC3"/>
<dbReference type="GO" id="GO:0016705">
    <property type="term" value="F:oxidoreductase activity, acting on paired donors, with incorporation or reduction of molecular oxygen"/>
    <property type="evidence" value="ECO:0007669"/>
    <property type="project" value="InterPro"/>
</dbReference>
<comment type="similarity">
    <text evidence="1">Belongs to the cytochrome P450 family.</text>
</comment>
<evidence type="ECO:0000256" key="1">
    <source>
        <dbReference type="ARBA" id="ARBA00010617"/>
    </source>
</evidence>
<sequence length="149" mass="16783">MAELLKAPEMMRKAQAELDQVIGKGNQIKELDITRLPYLQAILKETFGLHQAVPFLVPRKAGTNVELNGYVVPEDAQVLVNVWTISRDLTIWENPEKFMPERFLGSNVDVRGHDFQLTPFGGGRAENLSWLAFGYPDVVFDVGFFASFV</sequence>
<keyword evidence="3" id="KW-1185">Reference proteome</keyword>
<organism evidence="2 3">
    <name type="scientific">Ficus carica</name>
    <name type="common">Common fig</name>
    <dbReference type="NCBI Taxonomy" id="3494"/>
    <lineage>
        <taxon>Eukaryota</taxon>
        <taxon>Viridiplantae</taxon>
        <taxon>Streptophyta</taxon>
        <taxon>Embryophyta</taxon>
        <taxon>Tracheophyta</taxon>
        <taxon>Spermatophyta</taxon>
        <taxon>Magnoliopsida</taxon>
        <taxon>eudicotyledons</taxon>
        <taxon>Gunneridae</taxon>
        <taxon>Pentapetalae</taxon>
        <taxon>rosids</taxon>
        <taxon>fabids</taxon>
        <taxon>Rosales</taxon>
        <taxon>Moraceae</taxon>
        <taxon>Ficeae</taxon>
        <taxon>Ficus</taxon>
    </lineage>
</organism>
<name>A0AA88ACC3_FICCA</name>
<proteinExistence type="inferred from homology"/>
<dbReference type="InterPro" id="IPR002401">
    <property type="entry name" value="Cyt_P450_E_grp-I"/>
</dbReference>
<protein>
    <recommendedName>
        <fullName evidence="4">Cytochrome P450</fullName>
    </recommendedName>
</protein>
<dbReference type="GO" id="GO:0005506">
    <property type="term" value="F:iron ion binding"/>
    <property type="evidence" value="ECO:0007669"/>
    <property type="project" value="InterPro"/>
</dbReference>
<evidence type="ECO:0000313" key="3">
    <source>
        <dbReference type="Proteomes" id="UP001187192"/>
    </source>
</evidence>
<dbReference type="InterPro" id="IPR001128">
    <property type="entry name" value="Cyt_P450"/>
</dbReference>
<gene>
    <name evidence="2" type="ORF">TIFTF001_018367</name>
</gene>
<comment type="caution">
    <text evidence="2">The sequence shown here is derived from an EMBL/GenBank/DDBJ whole genome shotgun (WGS) entry which is preliminary data.</text>
</comment>
<dbReference type="GO" id="GO:0004497">
    <property type="term" value="F:monooxygenase activity"/>
    <property type="evidence" value="ECO:0007669"/>
    <property type="project" value="InterPro"/>
</dbReference>
<dbReference type="Gene3D" id="1.10.630.10">
    <property type="entry name" value="Cytochrome P450"/>
    <property type="match status" value="1"/>
</dbReference>
<dbReference type="SUPFAM" id="SSF48264">
    <property type="entry name" value="Cytochrome P450"/>
    <property type="match status" value="1"/>
</dbReference>